<dbReference type="EMBL" id="JAPQKN010000004">
    <property type="protein sequence ID" value="KAJ5160460.1"/>
    <property type="molecule type" value="Genomic_DNA"/>
</dbReference>
<organism evidence="5 6">
    <name type="scientific">Penicillium canariense</name>
    <dbReference type="NCBI Taxonomy" id="189055"/>
    <lineage>
        <taxon>Eukaryota</taxon>
        <taxon>Fungi</taxon>
        <taxon>Dikarya</taxon>
        <taxon>Ascomycota</taxon>
        <taxon>Pezizomycotina</taxon>
        <taxon>Eurotiomycetes</taxon>
        <taxon>Eurotiomycetidae</taxon>
        <taxon>Eurotiales</taxon>
        <taxon>Aspergillaceae</taxon>
        <taxon>Penicillium</taxon>
    </lineage>
</organism>
<comment type="caution">
    <text evidence="5">The sequence shown here is derived from an EMBL/GenBank/DDBJ whole genome shotgun (WGS) entry which is preliminary data.</text>
</comment>
<dbReference type="Gene3D" id="1.10.10.10">
    <property type="entry name" value="Winged helix-like DNA-binding domain superfamily/Winged helix DNA-binding domain"/>
    <property type="match status" value="1"/>
</dbReference>
<feature type="compositionally biased region" description="Basic and acidic residues" evidence="3">
    <location>
        <begin position="128"/>
        <end position="157"/>
    </location>
</feature>
<feature type="compositionally biased region" description="Low complexity" evidence="3">
    <location>
        <begin position="519"/>
        <end position="531"/>
    </location>
</feature>
<accession>A0A9W9LJW1</accession>
<dbReference type="SMART" id="SM00715">
    <property type="entry name" value="LA"/>
    <property type="match status" value="1"/>
</dbReference>
<feature type="compositionally biased region" description="Basic and acidic residues" evidence="3">
    <location>
        <begin position="404"/>
        <end position="428"/>
    </location>
</feature>
<keyword evidence="1 2" id="KW-0694">RNA-binding</keyword>
<dbReference type="Pfam" id="PF05383">
    <property type="entry name" value="La"/>
    <property type="match status" value="1"/>
</dbReference>
<feature type="compositionally biased region" description="Basic and acidic residues" evidence="3">
    <location>
        <begin position="246"/>
        <end position="276"/>
    </location>
</feature>
<protein>
    <recommendedName>
        <fullName evidence="4">HTH La-type RNA-binding domain-containing protein</fullName>
    </recommendedName>
</protein>
<dbReference type="Proteomes" id="UP001149163">
    <property type="component" value="Unassembled WGS sequence"/>
</dbReference>
<reference evidence="5" key="1">
    <citation type="submission" date="2022-11" db="EMBL/GenBank/DDBJ databases">
        <authorList>
            <person name="Petersen C."/>
        </authorList>
    </citation>
    <scope>NUCLEOTIDE SEQUENCE</scope>
    <source>
        <strain evidence="5">IBT 26290</strain>
    </source>
</reference>
<dbReference type="InterPro" id="IPR006630">
    <property type="entry name" value="La_HTH"/>
</dbReference>
<evidence type="ECO:0000256" key="2">
    <source>
        <dbReference type="PROSITE-ProRule" id="PRU00332"/>
    </source>
</evidence>
<reference evidence="5" key="2">
    <citation type="journal article" date="2023" name="IMA Fungus">
        <title>Comparative genomic study of the Penicillium genus elucidates a diverse pangenome and 15 lateral gene transfer events.</title>
        <authorList>
            <person name="Petersen C."/>
            <person name="Sorensen T."/>
            <person name="Nielsen M.R."/>
            <person name="Sondergaard T.E."/>
            <person name="Sorensen J.L."/>
            <person name="Fitzpatrick D.A."/>
            <person name="Frisvad J.C."/>
            <person name="Nielsen K.L."/>
        </authorList>
    </citation>
    <scope>NUCLEOTIDE SEQUENCE</scope>
    <source>
        <strain evidence="5">IBT 26290</strain>
    </source>
</reference>
<name>A0A9W9LJW1_9EURO</name>
<dbReference type="GO" id="GO:0045727">
    <property type="term" value="P:positive regulation of translation"/>
    <property type="evidence" value="ECO:0007669"/>
    <property type="project" value="TreeGrafter"/>
</dbReference>
<feature type="region of interest" description="Disordered" evidence="3">
    <location>
        <begin position="1"/>
        <end position="536"/>
    </location>
</feature>
<feature type="compositionally biased region" description="Low complexity" evidence="3">
    <location>
        <begin position="46"/>
        <end position="66"/>
    </location>
</feature>
<feature type="region of interest" description="Disordered" evidence="3">
    <location>
        <begin position="672"/>
        <end position="772"/>
    </location>
</feature>
<dbReference type="GO" id="GO:0003723">
    <property type="term" value="F:RNA binding"/>
    <property type="evidence" value="ECO:0007669"/>
    <property type="project" value="UniProtKB-UniRule"/>
</dbReference>
<feature type="compositionally biased region" description="Low complexity" evidence="3">
    <location>
        <begin position="179"/>
        <end position="188"/>
    </location>
</feature>
<dbReference type="PANTHER" id="PTHR22792">
    <property type="entry name" value="LUPUS LA PROTEIN-RELATED"/>
    <property type="match status" value="1"/>
</dbReference>
<proteinExistence type="predicted"/>
<dbReference type="CDD" id="cd07323">
    <property type="entry name" value="LAM"/>
    <property type="match status" value="1"/>
</dbReference>
<dbReference type="GeneID" id="81428765"/>
<sequence length="772" mass="82323">MSATFSYAQAAKGVSGTPVPSKAGSTESEKSEPKAEEPSDSVPAAESVTTVSETETPQEPETTTTSVDKEAEFTTVTSKHAHRSKANNSRTSSPSVRSTAAQSKDGDASNTTNGNADASSEKQSQPDAKADKSENGSEASKEKSEKSEKAAPPKELKAAPLPSVNIWQQRKEAQEAKAKTTPAPAAGKGKSEEGQQDSGKAGSKKKGADGASEGTKGKKTDGKGRDENLPPVADASSWPTPQVALGEEKKKAQEKTEKIERTDKSPVARSHGKEKWMPVNYVPTAVFNTPLPSASSGRGGRRAARGGRDSGRGGAHGGGAAAGEKAASGHTPQASAAKQGSGERGRNEAGTGRAASLPAQSRRSNSADVANPDARKGQATDRGRGARGGEDVATNGKQVTSGEHSSRPQRDGKQFTRNQDARAGDRNSKGAHLAVDSQAAARVNDRRAESGPKSADMNRDSTGPQDFNRERGDSRAERGGRNANRSRGPYSNFGQNPQFSMANTFVPGKFGFNDRQRSQHGVQNGQQQNNRMPLRSPSLPASAGMYGNVYPFPAEINTMYPYQNVAPGPMSAVPYQQYMEPFGLMTMLSMQLEYYFSVDNMCKDMFLRRHMDSQGFVPLGVIASFKRVKSLTEDFEMLRHVSRSLRNVDYQIGEDGVDRLRPKERWAQWVLPVDQRDPSAQHEGAPPAKHSGKIDENVPFNNHVDSATNGANHNGPRQFVPNGAASRGSRTPLSSAAPEFQPAQNEIANVGTTPDSFPFSEGSLQSTVSFSH</sequence>
<dbReference type="AlphaFoldDB" id="A0A9W9LJW1"/>
<dbReference type="RefSeq" id="XP_056542018.1">
    <property type="nucleotide sequence ID" value="XM_056689589.1"/>
</dbReference>
<evidence type="ECO:0000259" key="4">
    <source>
        <dbReference type="PROSITE" id="PS50961"/>
    </source>
</evidence>
<dbReference type="OrthoDB" id="340227at2759"/>
<feature type="compositionally biased region" description="Polar residues" evidence="3">
    <location>
        <begin position="86"/>
        <end position="126"/>
    </location>
</feature>
<dbReference type="InterPro" id="IPR045180">
    <property type="entry name" value="La_dom_prot"/>
</dbReference>
<feature type="compositionally biased region" description="Polar residues" evidence="3">
    <location>
        <begin position="699"/>
        <end position="712"/>
    </location>
</feature>
<dbReference type="PROSITE" id="PS50961">
    <property type="entry name" value="HTH_LA"/>
    <property type="match status" value="1"/>
</dbReference>
<feature type="compositionally biased region" description="Polar residues" evidence="3">
    <location>
        <begin position="358"/>
        <end position="368"/>
    </location>
</feature>
<evidence type="ECO:0000313" key="6">
    <source>
        <dbReference type="Proteomes" id="UP001149163"/>
    </source>
</evidence>
<feature type="compositionally biased region" description="Polar residues" evidence="3">
    <location>
        <begin position="742"/>
        <end position="755"/>
    </location>
</feature>
<keyword evidence="6" id="KW-1185">Reference proteome</keyword>
<feature type="compositionally biased region" description="Basic and acidic residues" evidence="3">
    <location>
        <begin position="215"/>
        <end position="228"/>
    </location>
</feature>
<feature type="compositionally biased region" description="Gly residues" evidence="3">
    <location>
        <begin position="312"/>
        <end position="321"/>
    </location>
</feature>
<feature type="compositionally biased region" description="Basic and acidic residues" evidence="3">
    <location>
        <begin position="27"/>
        <end position="37"/>
    </location>
</feature>
<evidence type="ECO:0000313" key="5">
    <source>
        <dbReference type="EMBL" id="KAJ5160460.1"/>
    </source>
</evidence>
<dbReference type="PANTHER" id="PTHR22792:SF132">
    <property type="entry name" value="LA-RELATED PROTEIN 1"/>
    <property type="match status" value="1"/>
</dbReference>
<gene>
    <name evidence="5" type="ORF">N7482_007464</name>
</gene>
<dbReference type="GO" id="GO:0010494">
    <property type="term" value="C:cytoplasmic stress granule"/>
    <property type="evidence" value="ECO:0007669"/>
    <property type="project" value="TreeGrafter"/>
</dbReference>
<dbReference type="InterPro" id="IPR036390">
    <property type="entry name" value="WH_DNA-bd_sf"/>
</dbReference>
<feature type="compositionally biased region" description="Polar residues" evidence="3">
    <location>
        <begin position="762"/>
        <end position="772"/>
    </location>
</feature>
<evidence type="ECO:0000256" key="3">
    <source>
        <dbReference type="SAM" id="MobiDB-lite"/>
    </source>
</evidence>
<evidence type="ECO:0000256" key="1">
    <source>
        <dbReference type="ARBA" id="ARBA00022884"/>
    </source>
</evidence>
<feature type="compositionally biased region" description="Basic and acidic residues" evidence="3">
    <location>
        <begin position="373"/>
        <end position="390"/>
    </location>
</feature>
<feature type="compositionally biased region" description="Polar residues" evidence="3">
    <location>
        <begin position="492"/>
        <end position="503"/>
    </location>
</feature>
<feature type="compositionally biased region" description="Basic and acidic residues" evidence="3">
    <location>
        <begin position="467"/>
        <end position="480"/>
    </location>
</feature>
<dbReference type="SUPFAM" id="SSF46785">
    <property type="entry name" value="Winged helix' DNA-binding domain"/>
    <property type="match status" value="1"/>
</dbReference>
<dbReference type="GO" id="GO:0005829">
    <property type="term" value="C:cytosol"/>
    <property type="evidence" value="ECO:0007669"/>
    <property type="project" value="TreeGrafter"/>
</dbReference>
<dbReference type="InterPro" id="IPR036388">
    <property type="entry name" value="WH-like_DNA-bd_sf"/>
</dbReference>
<feature type="domain" description="HTH La-type RNA-binding" evidence="4">
    <location>
        <begin position="578"/>
        <end position="669"/>
    </location>
</feature>
<feature type="compositionally biased region" description="Basic and acidic residues" evidence="3">
    <location>
        <begin position="169"/>
        <end position="178"/>
    </location>
</feature>